<evidence type="ECO:0000313" key="3">
    <source>
        <dbReference type="Proteomes" id="UP001302367"/>
    </source>
</evidence>
<organism evidence="2 3">
    <name type="scientific">Cercospora beticola</name>
    <name type="common">Sugarbeet leaf spot fungus</name>
    <dbReference type="NCBI Taxonomy" id="122368"/>
    <lineage>
        <taxon>Eukaryota</taxon>
        <taxon>Fungi</taxon>
        <taxon>Dikarya</taxon>
        <taxon>Ascomycota</taxon>
        <taxon>Pezizomycotina</taxon>
        <taxon>Dothideomycetes</taxon>
        <taxon>Dothideomycetidae</taxon>
        <taxon>Mycosphaerellales</taxon>
        <taxon>Mycosphaerellaceae</taxon>
        <taxon>Cercospora</taxon>
    </lineage>
</organism>
<dbReference type="EMBL" id="CP134184">
    <property type="protein sequence ID" value="WPA95699.1"/>
    <property type="molecule type" value="Genomic_DNA"/>
</dbReference>
<name>A0ABZ0N860_CERBT</name>
<evidence type="ECO:0000313" key="2">
    <source>
        <dbReference type="EMBL" id="WPA95699.1"/>
    </source>
</evidence>
<accession>A0ABZ0N860</accession>
<dbReference type="Proteomes" id="UP001302367">
    <property type="component" value="Chromosome 1"/>
</dbReference>
<reference evidence="2 3" key="1">
    <citation type="submission" date="2023-09" db="EMBL/GenBank/DDBJ databases">
        <title>Complete-Gapless Cercospora beticola genome.</title>
        <authorList>
            <person name="Wyatt N.A."/>
            <person name="Spanner R.E."/>
            <person name="Bolton M.D."/>
        </authorList>
    </citation>
    <scope>NUCLEOTIDE SEQUENCE [LARGE SCALE GENOMIC DNA]</scope>
    <source>
        <strain evidence="2">Cb09-40</strain>
    </source>
</reference>
<evidence type="ECO:0000256" key="1">
    <source>
        <dbReference type="SAM" id="MobiDB-lite"/>
    </source>
</evidence>
<feature type="region of interest" description="Disordered" evidence="1">
    <location>
        <begin position="25"/>
        <end position="64"/>
    </location>
</feature>
<protein>
    <submittedName>
        <fullName evidence="2">Uncharacterized protein</fullName>
    </submittedName>
</protein>
<feature type="compositionally biased region" description="Polar residues" evidence="1">
    <location>
        <begin position="25"/>
        <end position="36"/>
    </location>
</feature>
<dbReference type="GeneID" id="90643682"/>
<gene>
    <name evidence="2" type="ORF">RHO25_000302</name>
</gene>
<dbReference type="RefSeq" id="XP_065458073.1">
    <property type="nucleotide sequence ID" value="XM_065602001.1"/>
</dbReference>
<proteinExistence type="predicted"/>
<keyword evidence="3" id="KW-1185">Reference proteome</keyword>
<sequence length="64" mass="6926">MPEESSSKFSNFLLTLSNKIRSSAAGITQPAQSKVQEGTKPLNADHAAVERIMGPPKNAREKET</sequence>